<evidence type="ECO:0000256" key="3">
    <source>
        <dbReference type="ARBA" id="ARBA00022679"/>
    </source>
</evidence>
<keyword evidence="8" id="KW-1185">Reference proteome</keyword>
<evidence type="ECO:0000313" key="8">
    <source>
        <dbReference type="Proteomes" id="UP000001056"/>
    </source>
</evidence>
<feature type="domain" description="Methyltransferase" evidence="6">
    <location>
        <begin position="156"/>
        <end position="235"/>
    </location>
</feature>
<dbReference type="EC" id="2.1.1.-" evidence="4"/>
<dbReference type="RefSeq" id="XP_001229156.1">
    <property type="nucleotide sequence ID" value="XM_001229155.1"/>
</dbReference>
<dbReference type="PIRSF" id="PIRSF037755">
    <property type="entry name" value="Mettl2_prd"/>
    <property type="match status" value="1"/>
</dbReference>
<dbReference type="EMBL" id="CH408030">
    <property type="protein sequence ID" value="EAQ90705.1"/>
    <property type="molecule type" value="Genomic_DNA"/>
</dbReference>
<dbReference type="CDD" id="cd02440">
    <property type="entry name" value="AdoMet_MTases"/>
    <property type="match status" value="1"/>
</dbReference>
<comment type="similarity">
    <text evidence="1 4">Belongs to the methyltransferase superfamily. METL family.</text>
</comment>
<dbReference type="InterPro" id="IPR041698">
    <property type="entry name" value="Methyltransf_25"/>
</dbReference>
<dbReference type="GO" id="GO:0052735">
    <property type="term" value="F:tRNA (cytidine-3-)-methyltransferase activity"/>
    <property type="evidence" value="ECO:0007669"/>
    <property type="project" value="TreeGrafter"/>
</dbReference>
<dbReference type="PANTHER" id="PTHR22809:SF11">
    <property type="entry name" value="TRNA N(3)-METHYLCYTIDINE METHYLTRANSFERASE METTL2"/>
    <property type="match status" value="1"/>
</dbReference>
<dbReference type="PANTHER" id="PTHR22809">
    <property type="entry name" value="METHYLTRANSFERASE-RELATED"/>
    <property type="match status" value="1"/>
</dbReference>
<dbReference type="Pfam" id="PF13649">
    <property type="entry name" value="Methyltransf_25"/>
    <property type="match status" value="1"/>
</dbReference>
<dbReference type="InterPro" id="IPR026113">
    <property type="entry name" value="METTL2/6/8-like"/>
</dbReference>
<proteinExistence type="inferred from homology"/>
<evidence type="ECO:0000259" key="6">
    <source>
        <dbReference type="Pfam" id="PF13649"/>
    </source>
</evidence>
<dbReference type="HOGENOM" id="CLU_029724_1_1_1"/>
<evidence type="ECO:0000256" key="5">
    <source>
        <dbReference type="SAM" id="MobiDB-lite"/>
    </source>
</evidence>
<dbReference type="InterPro" id="IPR029063">
    <property type="entry name" value="SAM-dependent_MTases_sf"/>
</dbReference>
<accession>Q2HAW4</accession>
<dbReference type="SUPFAM" id="SSF53335">
    <property type="entry name" value="S-adenosyl-L-methionine-dependent methyltransferases"/>
    <property type="match status" value="1"/>
</dbReference>
<keyword evidence="3 4" id="KW-0808">Transferase</keyword>
<dbReference type="VEuPathDB" id="FungiDB:CHGG_02640"/>
<dbReference type="Proteomes" id="UP000001056">
    <property type="component" value="Unassembled WGS sequence"/>
</dbReference>
<gene>
    <name evidence="7" type="ORF">CHGG_02640</name>
</gene>
<comment type="function">
    <text evidence="4">S-adenosyl-L-methionine-dependent methyltransferase.</text>
</comment>
<organism evidence="7 8">
    <name type="scientific">Chaetomium globosum (strain ATCC 6205 / CBS 148.51 / DSM 1962 / NBRC 6347 / NRRL 1970)</name>
    <name type="common">Soil fungus</name>
    <dbReference type="NCBI Taxonomy" id="306901"/>
    <lineage>
        <taxon>Eukaryota</taxon>
        <taxon>Fungi</taxon>
        <taxon>Dikarya</taxon>
        <taxon>Ascomycota</taxon>
        <taxon>Pezizomycotina</taxon>
        <taxon>Sordariomycetes</taxon>
        <taxon>Sordariomycetidae</taxon>
        <taxon>Sordariales</taxon>
        <taxon>Chaetomiaceae</taxon>
        <taxon>Chaetomium</taxon>
    </lineage>
</organism>
<evidence type="ECO:0000313" key="7">
    <source>
        <dbReference type="EMBL" id="EAQ90705.1"/>
    </source>
</evidence>
<feature type="region of interest" description="Disordered" evidence="5">
    <location>
        <begin position="33"/>
        <end position="52"/>
    </location>
</feature>
<dbReference type="AlphaFoldDB" id="Q2HAW4"/>
<dbReference type="OrthoDB" id="417697at2759"/>
<reference evidence="8" key="1">
    <citation type="journal article" date="2015" name="Genome Announc.">
        <title>Draft genome sequence of the cellulolytic fungus Chaetomium globosum.</title>
        <authorList>
            <person name="Cuomo C.A."/>
            <person name="Untereiner W.A."/>
            <person name="Ma L.-J."/>
            <person name="Grabherr M."/>
            <person name="Birren B.W."/>
        </authorList>
    </citation>
    <scope>NUCLEOTIDE SEQUENCE [LARGE SCALE GENOMIC DNA]</scope>
    <source>
        <strain evidence="8">ATCC 6205 / CBS 148.51 / DSM 1962 / NBRC 6347 / NRRL 1970</strain>
    </source>
</reference>
<dbReference type="GO" id="GO:0032259">
    <property type="term" value="P:methylation"/>
    <property type="evidence" value="ECO:0007669"/>
    <property type="project" value="UniProtKB-KW"/>
</dbReference>
<dbReference type="eggNOG" id="KOG2361">
    <property type="taxonomic scope" value="Eukaryota"/>
</dbReference>
<keyword evidence="2 4" id="KW-0489">Methyltransferase</keyword>
<evidence type="ECO:0000256" key="2">
    <source>
        <dbReference type="ARBA" id="ARBA00022603"/>
    </source>
</evidence>
<dbReference type="Gene3D" id="3.40.50.150">
    <property type="entry name" value="Vaccinia Virus protein VP39"/>
    <property type="match status" value="1"/>
</dbReference>
<sequence>MTVDSVEDVAVAGSITAQETLAAQISSLKIAQGTQQVELPPHRSHDPQYNQKRSDPFQFGSRYLGQEDDPFEFNAWDHVETDDTYKEYAEQQYAMQRQAPVSDFDKNPAKWWNLFYKNNTANFFKDRKWLQQEFPILDKVTREDAGPMTVLEIGSCLHACDFSKKAVEVMPQPMNLTIPRWMQADVWDVAGAELPPGLEEGSVDVAIMVFIFSALSPLQWKKAVENVYRVLKPGGEVCFRDYGRGDLAQVRFKKGRYLEENFYIRGDGTRVYFFEKDELEEIWCGKLSEPAEGEETQSLQPSFEIEELGFDRRLLVNRAKKLKMYRCWIQGRFRKK</sequence>
<dbReference type="InParanoid" id="Q2HAW4"/>
<name>Q2HAW4_CHAGB</name>
<evidence type="ECO:0000256" key="1">
    <source>
        <dbReference type="ARBA" id="ARBA00009725"/>
    </source>
</evidence>
<dbReference type="STRING" id="306901.Q2HAW4"/>
<evidence type="ECO:0000256" key="4">
    <source>
        <dbReference type="PIRNR" id="PIRNR037755"/>
    </source>
</evidence>
<protein>
    <recommendedName>
        <fullName evidence="4">tRNA N(3)-methylcytidine methyltransferase</fullName>
        <ecNumber evidence="4">2.1.1.-</ecNumber>
    </recommendedName>
</protein>
<dbReference type="OMA" id="PAKYWDI"/>
<dbReference type="GeneID" id="4389736"/>